<reference evidence="1 2" key="1">
    <citation type="journal article" date="2019" name="Nat. Ecol. Evol.">
        <title>Megaphylogeny resolves global patterns of mushroom evolution.</title>
        <authorList>
            <person name="Varga T."/>
            <person name="Krizsan K."/>
            <person name="Foldi C."/>
            <person name="Dima B."/>
            <person name="Sanchez-Garcia M."/>
            <person name="Sanchez-Ramirez S."/>
            <person name="Szollosi G.J."/>
            <person name="Szarkandi J.G."/>
            <person name="Papp V."/>
            <person name="Albert L."/>
            <person name="Andreopoulos W."/>
            <person name="Angelini C."/>
            <person name="Antonin V."/>
            <person name="Barry K.W."/>
            <person name="Bougher N.L."/>
            <person name="Buchanan P."/>
            <person name="Buyck B."/>
            <person name="Bense V."/>
            <person name="Catcheside P."/>
            <person name="Chovatia M."/>
            <person name="Cooper J."/>
            <person name="Damon W."/>
            <person name="Desjardin D."/>
            <person name="Finy P."/>
            <person name="Geml J."/>
            <person name="Haridas S."/>
            <person name="Hughes K."/>
            <person name="Justo A."/>
            <person name="Karasinski D."/>
            <person name="Kautmanova I."/>
            <person name="Kiss B."/>
            <person name="Kocsube S."/>
            <person name="Kotiranta H."/>
            <person name="LaButti K.M."/>
            <person name="Lechner B.E."/>
            <person name="Liimatainen K."/>
            <person name="Lipzen A."/>
            <person name="Lukacs Z."/>
            <person name="Mihaltcheva S."/>
            <person name="Morgado L.N."/>
            <person name="Niskanen T."/>
            <person name="Noordeloos M.E."/>
            <person name="Ohm R.A."/>
            <person name="Ortiz-Santana B."/>
            <person name="Ovrebo C."/>
            <person name="Racz N."/>
            <person name="Riley R."/>
            <person name="Savchenko A."/>
            <person name="Shiryaev A."/>
            <person name="Soop K."/>
            <person name="Spirin V."/>
            <person name="Szebenyi C."/>
            <person name="Tomsovsky M."/>
            <person name="Tulloss R.E."/>
            <person name="Uehling J."/>
            <person name="Grigoriev I.V."/>
            <person name="Vagvolgyi C."/>
            <person name="Papp T."/>
            <person name="Martin F.M."/>
            <person name="Miettinen O."/>
            <person name="Hibbett D.S."/>
            <person name="Nagy L.G."/>
        </authorList>
    </citation>
    <scope>NUCLEOTIDE SEQUENCE [LARGE SCALE GENOMIC DNA]</scope>
    <source>
        <strain evidence="1 2">NL-1719</strain>
    </source>
</reference>
<sequence>MKALSAFVTCALLAAANGHTIFQKVSVNGVDQGQLKGVRAPDSDYPIQNVNDGNFACNTGITHKDNTIINIPAGAQVGSWWGHVIGGAQSSNDPDNPIAASHKGPISVYLAKVDNAATTGTTGLKWFKIAHDGVTSNGQWAVDRMISGGGWNYFTMPSCIAPGNYLMRVELLALHSASSAGGAQFYMECAQINVTGNGTFKPSSTVSFPGAYPANDPGIVLSIYDNTGKPTNGGRSYPIPGPAPISCAGVPTGAPVPTSSPGAPPPPPTTQPPTTGGAPLYGQCGGTGWTGPTSCSQGTCKVSNEWYSQCLPS</sequence>
<dbReference type="Proteomes" id="UP000308600">
    <property type="component" value="Unassembled WGS sequence"/>
</dbReference>
<name>A0ACD3AL94_9AGAR</name>
<organism evidence="1 2">
    <name type="scientific">Pluteus cervinus</name>
    <dbReference type="NCBI Taxonomy" id="181527"/>
    <lineage>
        <taxon>Eukaryota</taxon>
        <taxon>Fungi</taxon>
        <taxon>Dikarya</taxon>
        <taxon>Basidiomycota</taxon>
        <taxon>Agaricomycotina</taxon>
        <taxon>Agaricomycetes</taxon>
        <taxon>Agaricomycetidae</taxon>
        <taxon>Agaricales</taxon>
        <taxon>Pluteineae</taxon>
        <taxon>Pluteaceae</taxon>
        <taxon>Pluteus</taxon>
    </lineage>
</organism>
<evidence type="ECO:0000313" key="2">
    <source>
        <dbReference type="Proteomes" id="UP000308600"/>
    </source>
</evidence>
<protein>
    <submittedName>
        <fullName evidence="1">Glycoside hydrolase family 61 protein</fullName>
    </submittedName>
</protein>
<keyword evidence="2" id="KW-1185">Reference proteome</keyword>
<gene>
    <name evidence="1" type="ORF">BDN72DRAFT_899968</name>
</gene>
<accession>A0ACD3AL94</accession>
<proteinExistence type="predicted"/>
<dbReference type="EMBL" id="ML208410">
    <property type="protein sequence ID" value="TFK66260.1"/>
    <property type="molecule type" value="Genomic_DNA"/>
</dbReference>
<keyword evidence="1" id="KW-0378">Hydrolase</keyword>
<evidence type="ECO:0000313" key="1">
    <source>
        <dbReference type="EMBL" id="TFK66260.1"/>
    </source>
</evidence>